<evidence type="ECO:0000259" key="3">
    <source>
        <dbReference type="PROSITE" id="PS51462"/>
    </source>
</evidence>
<protein>
    <submittedName>
        <fullName evidence="4">ADP-ribose pyrophosphatase</fullName>
        <ecNumber evidence="4">3.6.1.13</ecNumber>
    </submittedName>
</protein>
<organism evidence="4 5">
    <name type="scientific">Neorhodopirellula pilleata</name>
    <dbReference type="NCBI Taxonomy" id="2714738"/>
    <lineage>
        <taxon>Bacteria</taxon>
        <taxon>Pseudomonadati</taxon>
        <taxon>Planctomycetota</taxon>
        <taxon>Planctomycetia</taxon>
        <taxon>Pirellulales</taxon>
        <taxon>Pirellulaceae</taxon>
        <taxon>Neorhodopirellula</taxon>
    </lineage>
</organism>
<dbReference type="GO" id="GO:0047631">
    <property type="term" value="F:ADP-ribose diphosphatase activity"/>
    <property type="evidence" value="ECO:0007669"/>
    <property type="project" value="UniProtKB-EC"/>
</dbReference>
<sequence>MEIQEHEVQLPDGSVIQDWLYLAGPNFVLVLCENSDGDFLLLQQRKYAVRTVVHAPIGGIIEPDEAPLHAAQRELLEETGLSARSWKKLGAYVLEPNRHVGKAHLYLARQLRLIHPKPLQPDIEAPNIAWVSPHRLSDIVKREESVASWTLLFLLAINETSGSPKAN</sequence>
<dbReference type="InterPro" id="IPR015797">
    <property type="entry name" value="NUDIX_hydrolase-like_dom_sf"/>
</dbReference>
<dbReference type="RefSeq" id="WP_146581849.1">
    <property type="nucleotide sequence ID" value="NZ_SJPM01000019.1"/>
</dbReference>
<evidence type="ECO:0000256" key="1">
    <source>
        <dbReference type="ARBA" id="ARBA00001946"/>
    </source>
</evidence>
<proteinExistence type="predicted"/>
<keyword evidence="2 4" id="KW-0378">Hydrolase</keyword>
<evidence type="ECO:0000256" key="2">
    <source>
        <dbReference type="ARBA" id="ARBA00022801"/>
    </source>
</evidence>
<keyword evidence="5" id="KW-1185">Reference proteome</keyword>
<dbReference type="Pfam" id="PF00293">
    <property type="entry name" value="NUDIX"/>
    <property type="match status" value="1"/>
</dbReference>
<dbReference type="InterPro" id="IPR000086">
    <property type="entry name" value="NUDIX_hydrolase_dom"/>
</dbReference>
<dbReference type="Gene3D" id="3.90.79.10">
    <property type="entry name" value="Nucleoside Triphosphate Pyrophosphohydrolase"/>
    <property type="match status" value="1"/>
</dbReference>
<dbReference type="Proteomes" id="UP000316213">
    <property type="component" value="Unassembled WGS sequence"/>
</dbReference>
<dbReference type="CDD" id="cd03424">
    <property type="entry name" value="NUDIX_ADPRase_Nudt5_UGPPase_Nudt14"/>
    <property type="match status" value="1"/>
</dbReference>
<dbReference type="PANTHER" id="PTHR43046">
    <property type="entry name" value="GDP-MANNOSE MANNOSYL HYDROLASE"/>
    <property type="match status" value="1"/>
</dbReference>
<dbReference type="PROSITE" id="PS00893">
    <property type="entry name" value="NUDIX_BOX"/>
    <property type="match status" value="1"/>
</dbReference>
<gene>
    <name evidence="4" type="primary">nudF_3</name>
    <name evidence="4" type="ORF">Pla100_55990</name>
</gene>
<dbReference type="EC" id="3.6.1.13" evidence="4"/>
<accession>A0A5C5ZP54</accession>
<dbReference type="OrthoDB" id="9794310at2"/>
<dbReference type="InterPro" id="IPR020084">
    <property type="entry name" value="NUDIX_hydrolase_CS"/>
</dbReference>
<comment type="caution">
    <text evidence="4">The sequence shown here is derived from an EMBL/GenBank/DDBJ whole genome shotgun (WGS) entry which is preliminary data.</text>
</comment>
<dbReference type="PROSITE" id="PS51462">
    <property type="entry name" value="NUDIX"/>
    <property type="match status" value="1"/>
</dbReference>
<feature type="domain" description="Nudix hydrolase" evidence="3">
    <location>
        <begin position="22"/>
        <end position="152"/>
    </location>
</feature>
<name>A0A5C5ZP54_9BACT</name>
<evidence type="ECO:0000313" key="4">
    <source>
        <dbReference type="EMBL" id="TWT89282.1"/>
    </source>
</evidence>
<evidence type="ECO:0000313" key="5">
    <source>
        <dbReference type="Proteomes" id="UP000316213"/>
    </source>
</evidence>
<comment type="cofactor">
    <cofactor evidence="1">
        <name>Mg(2+)</name>
        <dbReference type="ChEBI" id="CHEBI:18420"/>
    </cofactor>
</comment>
<dbReference type="AlphaFoldDB" id="A0A5C5ZP54"/>
<dbReference type="PANTHER" id="PTHR43046:SF14">
    <property type="entry name" value="MUTT_NUDIX FAMILY PROTEIN"/>
    <property type="match status" value="1"/>
</dbReference>
<dbReference type="EMBL" id="SJPM01000019">
    <property type="protein sequence ID" value="TWT89282.1"/>
    <property type="molecule type" value="Genomic_DNA"/>
</dbReference>
<dbReference type="SUPFAM" id="SSF55811">
    <property type="entry name" value="Nudix"/>
    <property type="match status" value="1"/>
</dbReference>
<reference evidence="4 5" key="1">
    <citation type="submission" date="2019-02" db="EMBL/GenBank/DDBJ databases">
        <title>Deep-cultivation of Planctomycetes and their phenomic and genomic characterization uncovers novel biology.</title>
        <authorList>
            <person name="Wiegand S."/>
            <person name="Jogler M."/>
            <person name="Boedeker C."/>
            <person name="Pinto D."/>
            <person name="Vollmers J."/>
            <person name="Rivas-Marin E."/>
            <person name="Kohn T."/>
            <person name="Peeters S.H."/>
            <person name="Heuer A."/>
            <person name="Rast P."/>
            <person name="Oberbeckmann S."/>
            <person name="Bunk B."/>
            <person name="Jeske O."/>
            <person name="Meyerdierks A."/>
            <person name="Storesund J.E."/>
            <person name="Kallscheuer N."/>
            <person name="Luecker S."/>
            <person name="Lage O.M."/>
            <person name="Pohl T."/>
            <person name="Merkel B.J."/>
            <person name="Hornburger P."/>
            <person name="Mueller R.-W."/>
            <person name="Bruemmer F."/>
            <person name="Labrenz M."/>
            <person name="Spormann A.M."/>
            <person name="Op Den Camp H."/>
            <person name="Overmann J."/>
            <person name="Amann R."/>
            <person name="Jetten M.S.M."/>
            <person name="Mascher T."/>
            <person name="Medema M.H."/>
            <person name="Devos D.P."/>
            <person name="Kaster A.-K."/>
            <person name="Ovreas L."/>
            <person name="Rohde M."/>
            <person name="Galperin M.Y."/>
            <person name="Jogler C."/>
        </authorList>
    </citation>
    <scope>NUCLEOTIDE SEQUENCE [LARGE SCALE GENOMIC DNA]</scope>
    <source>
        <strain evidence="4 5">Pla100</strain>
    </source>
</reference>